<keyword evidence="2" id="KW-1185">Reference proteome</keyword>
<sequence length="187" mass="20400">MTRSTVILLSTLSAFAAVVLMLLGGFIGANNTAVRREAAIIAAHTDSQNVLGQYAPKLREALGVTKLQATAVADVITKANESRYGSDGSQATIQWITEQNPSLDQSGYRRVIDLIEAGRNDFQVAQTRKIDMVRSYKTEIGTFPGVMFYSLLGKPTPGFFEKYEAIVVSGHADEAFRTHRDDGVKID</sequence>
<evidence type="ECO:0008006" key="3">
    <source>
        <dbReference type="Google" id="ProtNLM"/>
    </source>
</evidence>
<evidence type="ECO:0000313" key="2">
    <source>
        <dbReference type="Proteomes" id="UP000094626"/>
    </source>
</evidence>
<dbReference type="KEGG" id="nre:BES08_07205"/>
<dbReference type="AlphaFoldDB" id="A0A1D8A362"/>
<dbReference type="RefSeq" id="WP_069707968.1">
    <property type="nucleotide sequence ID" value="NZ_CP017075.1"/>
</dbReference>
<evidence type="ECO:0000313" key="1">
    <source>
        <dbReference type="EMBL" id="AOR76557.1"/>
    </source>
</evidence>
<dbReference type="EMBL" id="CP017075">
    <property type="protein sequence ID" value="AOR76557.1"/>
    <property type="molecule type" value="Genomic_DNA"/>
</dbReference>
<organism evidence="1 2">
    <name type="scientific">Novosphingobium resinovorum</name>
    <dbReference type="NCBI Taxonomy" id="158500"/>
    <lineage>
        <taxon>Bacteria</taxon>
        <taxon>Pseudomonadati</taxon>
        <taxon>Pseudomonadota</taxon>
        <taxon>Alphaproteobacteria</taxon>
        <taxon>Sphingomonadales</taxon>
        <taxon>Sphingomonadaceae</taxon>
        <taxon>Novosphingobium</taxon>
    </lineage>
</organism>
<dbReference type="Proteomes" id="UP000094626">
    <property type="component" value="Chromosome"/>
</dbReference>
<protein>
    <recommendedName>
        <fullName evidence="3">LemA family protein</fullName>
    </recommendedName>
</protein>
<gene>
    <name evidence="1" type="ORF">BES08_07205</name>
</gene>
<proteinExistence type="predicted"/>
<accession>A0A1D8A362</accession>
<dbReference type="InterPro" id="IPR023353">
    <property type="entry name" value="LemA-like_dom_sf"/>
</dbReference>
<reference evidence="2" key="1">
    <citation type="journal article" date="2017" name="J. Biotechnol.">
        <title>Complete genome sequence of Novosphingobium resinovorum SA1, a versatile xenobiotic-degrading bacterium capable of utilizing sulfanilic acid.</title>
        <authorList>
            <person name="Hegedus B."/>
            <person name="Kos P.B."/>
            <person name="Balint B."/>
            <person name="Maroti G."/>
            <person name="Gan H.M."/>
            <person name="Perei K."/>
            <person name="Rakhely G."/>
        </authorList>
    </citation>
    <scope>NUCLEOTIDE SEQUENCE [LARGE SCALE GENOMIC DNA]</scope>
    <source>
        <strain evidence="2">SA1</strain>
    </source>
</reference>
<name>A0A1D8A362_9SPHN</name>
<dbReference type="SUPFAM" id="SSF140478">
    <property type="entry name" value="LemA-like"/>
    <property type="match status" value="1"/>
</dbReference>